<gene>
    <name evidence="1" type="ORF">CEXT_768861</name>
</gene>
<evidence type="ECO:0000313" key="1">
    <source>
        <dbReference type="EMBL" id="GIY65187.1"/>
    </source>
</evidence>
<keyword evidence="2" id="KW-1185">Reference proteome</keyword>
<dbReference type="Proteomes" id="UP001054945">
    <property type="component" value="Unassembled WGS sequence"/>
</dbReference>
<evidence type="ECO:0000313" key="2">
    <source>
        <dbReference type="Proteomes" id="UP001054945"/>
    </source>
</evidence>
<proteinExistence type="predicted"/>
<name>A0AAV4V4W5_CAEEX</name>
<sequence length="130" mass="15399">MGLARLHIRILEWNIHCQHRHIGTVLSYPDSKSRTFQIYNFHLHSKYTDQHDKFCFAIKLDRKSIKYAVSNTNRDFSRVQRCADTKRNAPKPWMIRNSPPVRVIGREMRDFERNAPGEFPKLSVTPFGKE</sequence>
<comment type="caution">
    <text evidence="1">The sequence shown here is derived from an EMBL/GenBank/DDBJ whole genome shotgun (WGS) entry which is preliminary data.</text>
</comment>
<dbReference type="AlphaFoldDB" id="A0AAV4V4W5"/>
<dbReference type="EMBL" id="BPLR01013974">
    <property type="protein sequence ID" value="GIY65187.1"/>
    <property type="molecule type" value="Genomic_DNA"/>
</dbReference>
<organism evidence="1 2">
    <name type="scientific">Caerostris extrusa</name>
    <name type="common">Bark spider</name>
    <name type="synonym">Caerostris bankana</name>
    <dbReference type="NCBI Taxonomy" id="172846"/>
    <lineage>
        <taxon>Eukaryota</taxon>
        <taxon>Metazoa</taxon>
        <taxon>Ecdysozoa</taxon>
        <taxon>Arthropoda</taxon>
        <taxon>Chelicerata</taxon>
        <taxon>Arachnida</taxon>
        <taxon>Araneae</taxon>
        <taxon>Araneomorphae</taxon>
        <taxon>Entelegynae</taxon>
        <taxon>Araneoidea</taxon>
        <taxon>Araneidae</taxon>
        <taxon>Caerostris</taxon>
    </lineage>
</organism>
<reference evidence="1 2" key="1">
    <citation type="submission" date="2021-06" db="EMBL/GenBank/DDBJ databases">
        <title>Caerostris extrusa draft genome.</title>
        <authorList>
            <person name="Kono N."/>
            <person name="Arakawa K."/>
        </authorList>
    </citation>
    <scope>NUCLEOTIDE SEQUENCE [LARGE SCALE GENOMIC DNA]</scope>
</reference>
<accession>A0AAV4V4W5</accession>
<protein>
    <submittedName>
        <fullName evidence="1">Uncharacterized protein</fullName>
    </submittedName>
</protein>